<feature type="non-terminal residue" evidence="2">
    <location>
        <position position="1"/>
    </location>
</feature>
<dbReference type="Proteomes" id="UP001302321">
    <property type="component" value="Unassembled WGS sequence"/>
</dbReference>
<dbReference type="PANTHER" id="PTHR33840:SF1">
    <property type="entry name" value="TLE1 PHOSPHOLIPASE DOMAIN-CONTAINING PROTEIN"/>
    <property type="match status" value="1"/>
</dbReference>
<sequence>SYSFICANYTDGDEIILVGFSRGAFTARSVAGMTSNIGLLTGEGMECFYPIYNNIQHWRDDKYKDPFLDTPFGDKPKEEDAPGKYRAMLVEVGKICLRLLVNAKAITAGGVPQ</sequence>
<organism evidence="2 3">
    <name type="scientific">Triangularia setosa</name>
    <dbReference type="NCBI Taxonomy" id="2587417"/>
    <lineage>
        <taxon>Eukaryota</taxon>
        <taxon>Fungi</taxon>
        <taxon>Dikarya</taxon>
        <taxon>Ascomycota</taxon>
        <taxon>Pezizomycotina</taxon>
        <taxon>Sordariomycetes</taxon>
        <taxon>Sordariomycetidae</taxon>
        <taxon>Sordariales</taxon>
        <taxon>Podosporaceae</taxon>
        <taxon>Triangularia</taxon>
    </lineage>
</organism>
<dbReference type="EMBL" id="MU866110">
    <property type="protein sequence ID" value="KAK4179766.1"/>
    <property type="molecule type" value="Genomic_DNA"/>
</dbReference>
<dbReference type="AlphaFoldDB" id="A0AAN7A8Z4"/>
<dbReference type="InterPro" id="IPR018712">
    <property type="entry name" value="Tle1-like_cat"/>
</dbReference>
<reference evidence="2" key="1">
    <citation type="journal article" date="2023" name="Mol. Phylogenet. Evol.">
        <title>Genome-scale phylogeny and comparative genomics of the fungal order Sordariales.</title>
        <authorList>
            <person name="Hensen N."/>
            <person name="Bonometti L."/>
            <person name="Westerberg I."/>
            <person name="Brannstrom I.O."/>
            <person name="Guillou S."/>
            <person name="Cros-Aarteil S."/>
            <person name="Calhoun S."/>
            <person name="Haridas S."/>
            <person name="Kuo A."/>
            <person name="Mondo S."/>
            <person name="Pangilinan J."/>
            <person name="Riley R."/>
            <person name="LaButti K."/>
            <person name="Andreopoulos B."/>
            <person name="Lipzen A."/>
            <person name="Chen C."/>
            <person name="Yan M."/>
            <person name="Daum C."/>
            <person name="Ng V."/>
            <person name="Clum A."/>
            <person name="Steindorff A."/>
            <person name="Ohm R.A."/>
            <person name="Martin F."/>
            <person name="Silar P."/>
            <person name="Natvig D.O."/>
            <person name="Lalanne C."/>
            <person name="Gautier V."/>
            <person name="Ament-Velasquez S.L."/>
            <person name="Kruys A."/>
            <person name="Hutchinson M.I."/>
            <person name="Powell A.J."/>
            <person name="Barry K."/>
            <person name="Miller A.N."/>
            <person name="Grigoriev I.V."/>
            <person name="Debuchy R."/>
            <person name="Gladieux P."/>
            <person name="Hiltunen Thoren M."/>
            <person name="Johannesson H."/>
        </authorList>
    </citation>
    <scope>NUCLEOTIDE SEQUENCE</scope>
    <source>
        <strain evidence="2">CBS 892.96</strain>
    </source>
</reference>
<protein>
    <recommendedName>
        <fullName evidence="1">T6SS Phospholipase effector Tle1-like catalytic domain-containing protein</fullName>
    </recommendedName>
</protein>
<evidence type="ECO:0000259" key="1">
    <source>
        <dbReference type="Pfam" id="PF09994"/>
    </source>
</evidence>
<feature type="domain" description="T6SS Phospholipase effector Tle1-like catalytic" evidence="1">
    <location>
        <begin position="2"/>
        <end position="66"/>
    </location>
</feature>
<accession>A0AAN7A8Z4</accession>
<reference evidence="2" key="2">
    <citation type="submission" date="2023-05" db="EMBL/GenBank/DDBJ databases">
        <authorList>
            <consortium name="Lawrence Berkeley National Laboratory"/>
            <person name="Steindorff A."/>
            <person name="Hensen N."/>
            <person name="Bonometti L."/>
            <person name="Westerberg I."/>
            <person name="Brannstrom I.O."/>
            <person name="Guillou S."/>
            <person name="Cros-Aarteil S."/>
            <person name="Calhoun S."/>
            <person name="Haridas S."/>
            <person name="Kuo A."/>
            <person name="Mondo S."/>
            <person name="Pangilinan J."/>
            <person name="Riley R."/>
            <person name="Labutti K."/>
            <person name="Andreopoulos B."/>
            <person name="Lipzen A."/>
            <person name="Chen C."/>
            <person name="Yanf M."/>
            <person name="Daum C."/>
            <person name="Ng V."/>
            <person name="Clum A."/>
            <person name="Ohm R."/>
            <person name="Martin F."/>
            <person name="Silar P."/>
            <person name="Natvig D."/>
            <person name="Lalanne C."/>
            <person name="Gautier V."/>
            <person name="Ament-Velasquez S.L."/>
            <person name="Kruys A."/>
            <person name="Hutchinson M.I."/>
            <person name="Powell A.J."/>
            <person name="Barry K."/>
            <person name="Miller A.N."/>
            <person name="Grigoriev I.V."/>
            <person name="Debuchy R."/>
            <person name="Gladieux P."/>
            <person name="Thoren M.H."/>
            <person name="Johannesson H."/>
        </authorList>
    </citation>
    <scope>NUCLEOTIDE SEQUENCE</scope>
    <source>
        <strain evidence="2">CBS 892.96</strain>
    </source>
</reference>
<comment type="caution">
    <text evidence="2">The sequence shown here is derived from an EMBL/GenBank/DDBJ whole genome shotgun (WGS) entry which is preliminary data.</text>
</comment>
<proteinExistence type="predicted"/>
<dbReference type="Pfam" id="PF09994">
    <property type="entry name" value="T6SS_Tle1-like_cat"/>
    <property type="match status" value="1"/>
</dbReference>
<name>A0AAN7A8Z4_9PEZI</name>
<evidence type="ECO:0000313" key="3">
    <source>
        <dbReference type="Proteomes" id="UP001302321"/>
    </source>
</evidence>
<gene>
    <name evidence="2" type="ORF">QBC36DRAFT_179315</name>
</gene>
<dbReference type="PANTHER" id="PTHR33840">
    <property type="match status" value="1"/>
</dbReference>
<evidence type="ECO:0000313" key="2">
    <source>
        <dbReference type="EMBL" id="KAK4179766.1"/>
    </source>
</evidence>
<keyword evidence="3" id="KW-1185">Reference proteome</keyword>